<evidence type="ECO:0000256" key="2">
    <source>
        <dbReference type="ARBA" id="ARBA00022515"/>
    </source>
</evidence>
<dbReference type="NCBIfam" id="TIGR00665">
    <property type="entry name" value="DnaB"/>
    <property type="match status" value="1"/>
</dbReference>
<dbReference type="EC" id="5.6.2.3" evidence="11 12"/>
<organism evidence="14 15">
    <name type="scientific">Clostridium estertheticum</name>
    <dbReference type="NCBI Taxonomy" id="238834"/>
    <lineage>
        <taxon>Bacteria</taxon>
        <taxon>Bacillati</taxon>
        <taxon>Bacillota</taxon>
        <taxon>Clostridia</taxon>
        <taxon>Eubacteriales</taxon>
        <taxon>Clostridiaceae</taxon>
        <taxon>Clostridium</taxon>
    </lineage>
</organism>
<evidence type="ECO:0000313" key="14">
    <source>
        <dbReference type="EMBL" id="MPQ63125.1"/>
    </source>
</evidence>
<dbReference type="PROSITE" id="PS51199">
    <property type="entry name" value="SF4_HELICASE"/>
    <property type="match status" value="1"/>
</dbReference>
<dbReference type="GO" id="GO:0016887">
    <property type="term" value="F:ATP hydrolysis activity"/>
    <property type="evidence" value="ECO:0007669"/>
    <property type="project" value="RHEA"/>
</dbReference>
<evidence type="ECO:0000256" key="12">
    <source>
        <dbReference type="RuleBase" id="RU362085"/>
    </source>
</evidence>
<keyword evidence="9" id="KW-0413">Isomerase</keyword>
<name>A0A5N7J307_9CLOT</name>
<dbReference type="Pfam" id="PF03796">
    <property type="entry name" value="DnaB_C"/>
    <property type="match status" value="1"/>
</dbReference>
<dbReference type="CDD" id="cd00984">
    <property type="entry name" value="DnaB_C"/>
    <property type="match status" value="1"/>
</dbReference>
<dbReference type="GO" id="GO:0043139">
    <property type="term" value="F:5'-3' DNA helicase activity"/>
    <property type="evidence" value="ECO:0007669"/>
    <property type="project" value="UniProtKB-EC"/>
</dbReference>
<keyword evidence="2 12" id="KW-0639">Primosome</keyword>
<dbReference type="GO" id="GO:1990077">
    <property type="term" value="C:primosome complex"/>
    <property type="evidence" value="ECO:0007669"/>
    <property type="project" value="UniProtKB-UniRule"/>
</dbReference>
<evidence type="ECO:0000313" key="15">
    <source>
        <dbReference type="Proteomes" id="UP000342249"/>
    </source>
</evidence>
<dbReference type="Gene3D" id="1.10.860.10">
    <property type="entry name" value="DNAb Helicase, Chain A"/>
    <property type="match status" value="1"/>
</dbReference>
<gene>
    <name evidence="14" type="primary">dnaB</name>
    <name evidence="14" type="ORF">E4V82_13520</name>
</gene>
<dbReference type="FunFam" id="3.40.50.300:FF:000351">
    <property type="entry name" value="Replicative DNA helicase"/>
    <property type="match status" value="1"/>
</dbReference>
<dbReference type="Gene3D" id="3.40.50.300">
    <property type="entry name" value="P-loop containing nucleotide triphosphate hydrolases"/>
    <property type="match status" value="1"/>
</dbReference>
<dbReference type="InterPro" id="IPR003593">
    <property type="entry name" value="AAA+_ATPase"/>
</dbReference>
<comment type="function">
    <text evidence="12">The main replicative DNA helicase, it participates in initiation and elongation during chromosome replication. Travels ahead of the DNA replisome, separating dsDNA into templates for DNA synthesis. A processive ATP-dependent 5'-3' DNA helicase it has DNA-dependent ATPase activity.</text>
</comment>
<dbReference type="InterPro" id="IPR016136">
    <property type="entry name" value="DNA_helicase_N/primase_C"/>
</dbReference>
<proteinExistence type="inferred from homology"/>
<dbReference type="GO" id="GO:0005524">
    <property type="term" value="F:ATP binding"/>
    <property type="evidence" value="ECO:0007669"/>
    <property type="project" value="UniProtKB-UniRule"/>
</dbReference>
<feature type="domain" description="SF4 helicase" evidence="13">
    <location>
        <begin position="175"/>
        <end position="437"/>
    </location>
</feature>
<keyword evidence="7 12" id="KW-0067">ATP-binding</keyword>
<dbReference type="GO" id="GO:0003677">
    <property type="term" value="F:DNA binding"/>
    <property type="evidence" value="ECO:0007669"/>
    <property type="project" value="UniProtKB-UniRule"/>
</dbReference>
<dbReference type="SMART" id="SM00382">
    <property type="entry name" value="AAA"/>
    <property type="match status" value="1"/>
</dbReference>
<dbReference type="AlphaFoldDB" id="A0A5N7J307"/>
<evidence type="ECO:0000256" key="7">
    <source>
        <dbReference type="ARBA" id="ARBA00022840"/>
    </source>
</evidence>
<comment type="catalytic activity">
    <reaction evidence="10 12">
        <text>ATP + H2O = ADP + phosphate + H(+)</text>
        <dbReference type="Rhea" id="RHEA:13065"/>
        <dbReference type="ChEBI" id="CHEBI:15377"/>
        <dbReference type="ChEBI" id="CHEBI:15378"/>
        <dbReference type="ChEBI" id="CHEBI:30616"/>
        <dbReference type="ChEBI" id="CHEBI:43474"/>
        <dbReference type="ChEBI" id="CHEBI:456216"/>
        <dbReference type="EC" id="5.6.2.3"/>
    </reaction>
</comment>
<dbReference type="InterPro" id="IPR007692">
    <property type="entry name" value="DNA_helicase_DnaB"/>
</dbReference>
<dbReference type="Pfam" id="PF00772">
    <property type="entry name" value="DnaB"/>
    <property type="match status" value="1"/>
</dbReference>
<evidence type="ECO:0000256" key="3">
    <source>
        <dbReference type="ARBA" id="ARBA00022705"/>
    </source>
</evidence>
<reference evidence="14 15" key="1">
    <citation type="journal article" date="2019" name="Lett. Appl. Microbiol.">
        <title>A case of 'blown pack' spoilage of vacuum-packaged pork likely associated with Clostridium estertheticum in Canada.</title>
        <authorList>
            <person name="Zhang P."/>
            <person name="Ward P."/>
            <person name="McMullen L.M."/>
            <person name="Yang X."/>
        </authorList>
    </citation>
    <scope>NUCLEOTIDE SEQUENCE [LARGE SCALE GENOMIC DNA]</scope>
    <source>
        <strain evidence="14 15">MA19</strain>
    </source>
</reference>
<accession>A0A5N7J307</accession>
<dbReference type="GO" id="GO:0006269">
    <property type="term" value="P:DNA replication, synthesis of primer"/>
    <property type="evidence" value="ECO:0007669"/>
    <property type="project" value="UniProtKB-UniRule"/>
</dbReference>
<evidence type="ECO:0000256" key="11">
    <source>
        <dbReference type="NCBIfam" id="TIGR00665"/>
    </source>
</evidence>
<dbReference type="GO" id="GO:0005829">
    <property type="term" value="C:cytosol"/>
    <property type="evidence" value="ECO:0007669"/>
    <property type="project" value="TreeGrafter"/>
</dbReference>
<sequence>MKEFKLLPCSYEVEATILGSILSDSKFLNDVLEIIDTNDFYKESHKIIYSIFLDLFSQNIKIDLITVAEALRKIDSLKQCGGITYLSQMTESVLRTNDIKAYAEIIKEKSNKRKIIKIANELLEKGYNAKLNSKEIISDVEENLCSLVLNTEDRMCNIDLVMDTTLRLLENNYKNGGGITGTSYGFNEIDRVTSGLQKQDLIIIAARPSMGKTTLAVNIGNYVAKTKQVAIFSLEMSKEQLVQKKLSATALVEYEKIRSGKLDGKEWDKIASASGHIASLKLRIDDTAAQSVNIVKAKCKKLKAQSGLDLIIIDYLQLMQGNGEKNREQEISTISRGLKAIAKELNITVIALSQLSRAPEQRSDHRPMLSDLRESGSIEQDADVVMFLYRDEYYNNETEDKNIAECIIGKQRNGRVGTIKLAWLGQYQMFANLDVIHSGR</sequence>
<dbReference type="RefSeq" id="WP_152752679.1">
    <property type="nucleotide sequence ID" value="NZ_SPSE01000033.1"/>
</dbReference>
<evidence type="ECO:0000256" key="10">
    <source>
        <dbReference type="ARBA" id="ARBA00048954"/>
    </source>
</evidence>
<evidence type="ECO:0000256" key="6">
    <source>
        <dbReference type="ARBA" id="ARBA00022806"/>
    </source>
</evidence>
<dbReference type="InterPro" id="IPR007693">
    <property type="entry name" value="DNA_helicase_DnaB-like_N"/>
</dbReference>
<comment type="similarity">
    <text evidence="1 12">Belongs to the helicase family. DnaB subfamily.</text>
</comment>
<keyword evidence="5 12" id="KW-0378">Hydrolase</keyword>
<dbReference type="SUPFAM" id="SSF48024">
    <property type="entry name" value="N-terminal domain of DnaB helicase"/>
    <property type="match status" value="1"/>
</dbReference>
<dbReference type="PANTHER" id="PTHR30153:SF2">
    <property type="entry name" value="REPLICATIVE DNA HELICASE"/>
    <property type="match status" value="1"/>
</dbReference>
<dbReference type="InterPro" id="IPR036185">
    <property type="entry name" value="DNA_heli_DnaB-like_N_sf"/>
</dbReference>
<dbReference type="InterPro" id="IPR007694">
    <property type="entry name" value="DNA_helicase_DnaB-like_C"/>
</dbReference>
<dbReference type="EMBL" id="SPSF01000032">
    <property type="protein sequence ID" value="MPQ63125.1"/>
    <property type="molecule type" value="Genomic_DNA"/>
</dbReference>
<dbReference type="PANTHER" id="PTHR30153">
    <property type="entry name" value="REPLICATIVE DNA HELICASE DNAB"/>
    <property type="match status" value="1"/>
</dbReference>
<evidence type="ECO:0000256" key="1">
    <source>
        <dbReference type="ARBA" id="ARBA00008428"/>
    </source>
</evidence>
<keyword evidence="3 12" id="KW-0235">DNA replication</keyword>
<evidence type="ECO:0000256" key="4">
    <source>
        <dbReference type="ARBA" id="ARBA00022741"/>
    </source>
</evidence>
<dbReference type="InterPro" id="IPR027417">
    <property type="entry name" value="P-loop_NTPase"/>
</dbReference>
<keyword evidence="4 12" id="KW-0547">Nucleotide-binding</keyword>
<protein>
    <recommendedName>
        <fullName evidence="11 12">Replicative DNA helicase</fullName>
        <ecNumber evidence="11 12">5.6.2.3</ecNumber>
    </recommendedName>
</protein>
<dbReference type="Proteomes" id="UP000342249">
    <property type="component" value="Unassembled WGS sequence"/>
</dbReference>
<evidence type="ECO:0000256" key="9">
    <source>
        <dbReference type="ARBA" id="ARBA00023235"/>
    </source>
</evidence>
<keyword evidence="6 12" id="KW-0347">Helicase</keyword>
<comment type="caution">
    <text evidence="14">The sequence shown here is derived from an EMBL/GenBank/DDBJ whole genome shotgun (WGS) entry which is preliminary data.</text>
</comment>
<keyword evidence="8 12" id="KW-0238">DNA-binding</keyword>
<evidence type="ECO:0000256" key="8">
    <source>
        <dbReference type="ARBA" id="ARBA00023125"/>
    </source>
</evidence>
<evidence type="ECO:0000256" key="5">
    <source>
        <dbReference type="ARBA" id="ARBA00022801"/>
    </source>
</evidence>
<evidence type="ECO:0000259" key="13">
    <source>
        <dbReference type="PROSITE" id="PS51199"/>
    </source>
</evidence>
<dbReference type="SUPFAM" id="SSF52540">
    <property type="entry name" value="P-loop containing nucleoside triphosphate hydrolases"/>
    <property type="match status" value="1"/>
</dbReference>